<feature type="compositionally biased region" description="Polar residues" evidence="1">
    <location>
        <begin position="374"/>
        <end position="390"/>
    </location>
</feature>
<feature type="compositionally biased region" description="Basic and acidic residues" evidence="1">
    <location>
        <begin position="446"/>
        <end position="457"/>
    </location>
</feature>
<name>A0AAV2CTN5_9ROSI</name>
<evidence type="ECO:0000256" key="1">
    <source>
        <dbReference type="SAM" id="MobiDB-lite"/>
    </source>
</evidence>
<dbReference type="GO" id="GO:0003676">
    <property type="term" value="F:nucleic acid binding"/>
    <property type="evidence" value="ECO:0007669"/>
    <property type="project" value="InterPro"/>
</dbReference>
<evidence type="ECO:0000313" key="4">
    <source>
        <dbReference type="Proteomes" id="UP001497516"/>
    </source>
</evidence>
<keyword evidence="4" id="KW-1185">Reference proteome</keyword>
<dbReference type="InterPro" id="IPR036875">
    <property type="entry name" value="Znf_CCHC_sf"/>
</dbReference>
<dbReference type="Pfam" id="PF14244">
    <property type="entry name" value="Retrotran_gag_3"/>
    <property type="match status" value="1"/>
</dbReference>
<feature type="compositionally biased region" description="Low complexity" evidence="1">
    <location>
        <begin position="16"/>
        <end position="40"/>
    </location>
</feature>
<dbReference type="SUPFAM" id="SSF57756">
    <property type="entry name" value="Retrovirus zinc finger-like domains"/>
    <property type="match status" value="1"/>
</dbReference>
<evidence type="ECO:0000313" key="3">
    <source>
        <dbReference type="EMBL" id="CAL1359282.1"/>
    </source>
</evidence>
<accession>A0AAV2CTN5</accession>
<feature type="compositionally biased region" description="Polar residues" evidence="1">
    <location>
        <begin position="346"/>
        <end position="357"/>
    </location>
</feature>
<feature type="compositionally biased region" description="Pro residues" evidence="1">
    <location>
        <begin position="1"/>
        <end position="15"/>
    </location>
</feature>
<sequence>MNTPPSSTPPPPGPGNRPASSGGNGSQGSQAAQGAQAAEGTGPHAFQFGSFDEQQQQQLFAGARNDVITFGNPYYLNPNEALNQSIGSEVFDGSNYTMWSRSMIMGLKMKHKLGFIDGSIPMPPRTSSNFILWDGCNTAVLSWILNSLNKDLRRSVMSHVNARVLWEELKRRYAKPNAIRIINLEDDIHKCKQGAQTINQYYTEIKGLWEEYSQFSPIVPCNCAPGNPNPCDAVVAYTERQEADYLIRFLRGLNPDFEIIKTQLLSQKPLPTVSEAVDDLLLYEQKLKGEKGNTGKKAQSVALAAGGPTQESGQRGQGRKYCIYCKRPGHVVDECWRAKRKKEADSNSSSGGSQTGAQRFAGSVSQASSGDSSTEVGYNSDTPDGSPVSQAKTVAAFTPEEMNRLRLMMQAGANLSPSPPLSPSITHNAYSVSQYLPPFPNHSGPAKHEDDWFSKRE</sequence>
<dbReference type="AlphaFoldDB" id="A0AAV2CTN5"/>
<dbReference type="GO" id="GO:0008270">
    <property type="term" value="F:zinc ion binding"/>
    <property type="evidence" value="ECO:0007669"/>
    <property type="project" value="InterPro"/>
</dbReference>
<feature type="region of interest" description="Disordered" evidence="1">
    <location>
        <begin position="341"/>
        <end position="390"/>
    </location>
</feature>
<organism evidence="3 4">
    <name type="scientific">Linum trigynum</name>
    <dbReference type="NCBI Taxonomy" id="586398"/>
    <lineage>
        <taxon>Eukaryota</taxon>
        <taxon>Viridiplantae</taxon>
        <taxon>Streptophyta</taxon>
        <taxon>Embryophyta</taxon>
        <taxon>Tracheophyta</taxon>
        <taxon>Spermatophyta</taxon>
        <taxon>Magnoliopsida</taxon>
        <taxon>eudicotyledons</taxon>
        <taxon>Gunneridae</taxon>
        <taxon>Pentapetalae</taxon>
        <taxon>rosids</taxon>
        <taxon>fabids</taxon>
        <taxon>Malpighiales</taxon>
        <taxon>Linaceae</taxon>
        <taxon>Linum</taxon>
    </lineage>
</organism>
<dbReference type="Proteomes" id="UP001497516">
    <property type="component" value="Chromosome 10"/>
</dbReference>
<feature type="compositionally biased region" description="Low complexity" evidence="1">
    <location>
        <begin position="361"/>
        <end position="373"/>
    </location>
</feature>
<feature type="region of interest" description="Disordered" evidence="1">
    <location>
        <begin position="294"/>
        <end position="317"/>
    </location>
</feature>
<reference evidence="3 4" key="1">
    <citation type="submission" date="2024-04" db="EMBL/GenBank/DDBJ databases">
        <authorList>
            <person name="Fracassetti M."/>
        </authorList>
    </citation>
    <scope>NUCLEOTIDE SEQUENCE [LARGE SCALE GENOMIC DNA]</scope>
</reference>
<dbReference type="EMBL" id="OZ034814">
    <property type="protein sequence ID" value="CAL1359282.1"/>
    <property type="molecule type" value="Genomic_DNA"/>
</dbReference>
<feature type="domain" description="Retrotransposon Copia-like N-terminal" evidence="2">
    <location>
        <begin position="88"/>
        <end position="124"/>
    </location>
</feature>
<dbReference type="PANTHER" id="PTHR37610">
    <property type="entry name" value="CCHC-TYPE DOMAIN-CONTAINING PROTEIN"/>
    <property type="match status" value="1"/>
</dbReference>
<dbReference type="PANTHER" id="PTHR37610:SF55">
    <property type="entry name" value="RETROTRANSPOSON COPIA-LIKE N-TERMINAL DOMAIN-CONTAINING PROTEIN"/>
    <property type="match status" value="1"/>
</dbReference>
<dbReference type="InterPro" id="IPR029472">
    <property type="entry name" value="Copia-like_N"/>
</dbReference>
<feature type="region of interest" description="Disordered" evidence="1">
    <location>
        <begin position="433"/>
        <end position="457"/>
    </location>
</feature>
<evidence type="ECO:0000259" key="2">
    <source>
        <dbReference type="Pfam" id="PF14244"/>
    </source>
</evidence>
<feature type="region of interest" description="Disordered" evidence="1">
    <location>
        <begin position="1"/>
        <end position="47"/>
    </location>
</feature>
<gene>
    <name evidence="3" type="ORF">LTRI10_LOCUS6778</name>
</gene>
<protein>
    <recommendedName>
        <fullName evidence="2">Retrotransposon Copia-like N-terminal domain-containing protein</fullName>
    </recommendedName>
</protein>
<proteinExistence type="predicted"/>